<accession>A0A1X6WSC9</accession>
<dbReference type="Proteomes" id="UP000195918">
    <property type="component" value="Unassembled WGS sequence"/>
</dbReference>
<feature type="transmembrane region" description="Helical" evidence="1">
    <location>
        <begin position="48"/>
        <end position="73"/>
    </location>
</feature>
<evidence type="ECO:0000313" key="2">
    <source>
        <dbReference type="EMBL" id="SLM87200.1"/>
    </source>
</evidence>
<feature type="transmembrane region" description="Helical" evidence="1">
    <location>
        <begin position="134"/>
        <end position="164"/>
    </location>
</feature>
<organism evidence="2 3">
    <name type="scientific">Vagococcus fluvialis bH819</name>
    <dbReference type="NCBI Taxonomy" id="1255619"/>
    <lineage>
        <taxon>Bacteria</taxon>
        <taxon>Bacillati</taxon>
        <taxon>Bacillota</taxon>
        <taxon>Bacilli</taxon>
        <taxon>Lactobacillales</taxon>
        <taxon>Enterococcaceae</taxon>
        <taxon>Vagococcus</taxon>
    </lineage>
</organism>
<proteinExistence type="predicted"/>
<sequence>MNKKALIRTQLFQQMKILSLFMAIYVLFLAMATVIENYTTKNFSFDGISYFLTIYLVISLWVSFSSNITFYSYHSFSRETILSRMMIVQMIVSLVSASLIELHNLLVLKVPFFSFIKPDDNIKNVYIDGLSNQIIIRAILTILFTALVMFCVLQLTNLAVIITYSMKQKKIFIILAIISVLVVGIILSLPYWTKGMFSLLITIFGFVSGISQSVVPSIVIPLILILVVTIIACLLSRRLIKKLEVHKTLFI</sequence>
<reference evidence="3" key="1">
    <citation type="submission" date="2017-02" db="EMBL/GenBank/DDBJ databases">
        <authorList>
            <person name="Dridi B."/>
        </authorList>
    </citation>
    <scope>NUCLEOTIDE SEQUENCE [LARGE SCALE GENOMIC DNA]</scope>
    <source>
        <strain evidence="3">bH819</strain>
    </source>
</reference>
<feature type="transmembrane region" description="Helical" evidence="1">
    <location>
        <begin position="85"/>
        <end position="106"/>
    </location>
</feature>
<evidence type="ECO:0000256" key="1">
    <source>
        <dbReference type="SAM" id="Phobius"/>
    </source>
</evidence>
<keyword evidence="3" id="KW-1185">Reference proteome</keyword>
<keyword evidence="1" id="KW-0812">Transmembrane</keyword>
<feature type="transmembrane region" description="Helical" evidence="1">
    <location>
        <begin position="171"/>
        <end position="193"/>
    </location>
</feature>
<dbReference type="AlphaFoldDB" id="A0A1X6WSC9"/>
<dbReference type="RefSeq" id="WP_086952820.1">
    <property type="nucleotide sequence ID" value="NZ_FWFD01000021.1"/>
</dbReference>
<dbReference type="OrthoDB" id="2199810at2"/>
<evidence type="ECO:0000313" key="3">
    <source>
        <dbReference type="Proteomes" id="UP000195918"/>
    </source>
</evidence>
<keyword evidence="1" id="KW-1133">Transmembrane helix</keyword>
<dbReference type="EMBL" id="FWFD01000021">
    <property type="protein sequence ID" value="SLM87200.1"/>
    <property type="molecule type" value="Genomic_DNA"/>
</dbReference>
<gene>
    <name evidence="2" type="ORF">FM121_13960</name>
</gene>
<protein>
    <submittedName>
        <fullName evidence="2">Uncharacterized protein</fullName>
    </submittedName>
</protein>
<keyword evidence="1" id="KW-0472">Membrane</keyword>
<feature type="transmembrane region" description="Helical" evidence="1">
    <location>
        <begin position="213"/>
        <end position="235"/>
    </location>
</feature>
<name>A0A1X6WSC9_9ENTE</name>